<comment type="function">
    <text evidence="6">Also exhibits azoreductase activity. Catalyzes the reductive cleavage of the azo bond in aromatic azo compounds to the corresponding amines.</text>
</comment>
<keyword evidence="3 6" id="KW-0560">Oxidoreductase</keyword>
<comment type="caution">
    <text evidence="6">Lacks conserved residue(s) required for the propagation of feature annotation.</text>
</comment>
<dbReference type="InterPro" id="IPR003680">
    <property type="entry name" value="Flavodoxin_fold"/>
</dbReference>
<dbReference type="InterPro" id="IPR050104">
    <property type="entry name" value="FMN-dep_NADH:Q_OxRdtase_AzoR1"/>
</dbReference>
<dbReference type="PANTHER" id="PTHR43741:SF7">
    <property type="entry name" value="FMN-DEPENDENT NADH:QUINONE OXIDOREDUCTASE"/>
    <property type="match status" value="1"/>
</dbReference>
<dbReference type="Pfam" id="PF02525">
    <property type="entry name" value="Flavodoxin_2"/>
    <property type="match status" value="1"/>
</dbReference>
<keyword evidence="1 6" id="KW-0285">Flavoprotein</keyword>
<proteinExistence type="inferred from homology"/>
<dbReference type="EMBL" id="CP147251">
    <property type="protein sequence ID" value="WYJ78429.1"/>
    <property type="molecule type" value="Genomic_DNA"/>
</dbReference>
<dbReference type="Gene3D" id="3.40.50.360">
    <property type="match status" value="1"/>
</dbReference>
<comment type="similarity">
    <text evidence="6">Belongs to the azoreductase type 1 family.</text>
</comment>
<sequence>MATLLAVKAHPMTDEASKSMKVFYAFLDSYKKSHPEDEIITLDLYHEDFPEIDYDIMSGWNDLREGKDFSTLTAEQQRKIARFNESTDQFLAADKVVIANGLWNLNIPTRLKAWFDTINVAGKTFRYTEAGPQPLTEGKKALHIQASGGAYEGQDFASQYVKGILNFIGVTDFNQIFVEGADHFPEKTESIINEAIEKAEEISLNF</sequence>
<evidence type="ECO:0000256" key="3">
    <source>
        <dbReference type="ARBA" id="ARBA00023002"/>
    </source>
</evidence>
<dbReference type="EC" id="1.6.5.-" evidence="6"/>
<keyword evidence="9" id="KW-1185">Reference proteome</keyword>
<keyword evidence="4 6" id="KW-0520">NAD</keyword>
<reference evidence="8 9" key="1">
    <citation type="submission" date="2021-03" db="EMBL/GenBank/DDBJ databases">
        <authorList>
            <person name="Gilmore M.S."/>
            <person name="Schwartzman J."/>
            <person name="Van Tyne D."/>
            <person name="Martin M."/>
            <person name="Earl A.M."/>
            <person name="Manson A.L."/>
            <person name="Straub T."/>
            <person name="Salamzade R."/>
            <person name="Saavedra J."/>
            <person name="Lebreton F."/>
            <person name="Prichula J."/>
            <person name="Schaufler K."/>
            <person name="Gaca A."/>
            <person name="Sgardioli B."/>
            <person name="Wagenaar J."/>
            <person name="Strong T."/>
        </authorList>
    </citation>
    <scope>NUCLEOTIDE SEQUENCE [LARGE SCALE GENOMIC DNA]</scope>
    <source>
        <strain evidence="8 9">DIV2402</strain>
    </source>
</reference>
<name>A0ABZ2SWJ1_9ENTE</name>
<accession>A0ABZ2SWJ1</accession>
<evidence type="ECO:0000259" key="7">
    <source>
        <dbReference type="Pfam" id="PF02525"/>
    </source>
</evidence>
<dbReference type="HAMAP" id="MF_01216">
    <property type="entry name" value="Azoreductase_type1"/>
    <property type="match status" value="1"/>
</dbReference>
<dbReference type="Proteomes" id="UP000664701">
    <property type="component" value="Chromosome"/>
</dbReference>
<gene>
    <name evidence="6" type="primary">azoR</name>
    <name evidence="8" type="ORF">DOK78_003086</name>
</gene>
<dbReference type="PANTHER" id="PTHR43741">
    <property type="entry name" value="FMN-DEPENDENT NADH-AZOREDUCTASE 1"/>
    <property type="match status" value="1"/>
</dbReference>
<comment type="catalytic activity">
    <reaction evidence="5">
        <text>N,N-dimethyl-1,4-phenylenediamine + anthranilate + 2 NAD(+) = 2-(4-dimethylaminophenyl)diazenylbenzoate + 2 NADH + 2 H(+)</text>
        <dbReference type="Rhea" id="RHEA:55872"/>
        <dbReference type="ChEBI" id="CHEBI:15378"/>
        <dbReference type="ChEBI" id="CHEBI:15783"/>
        <dbReference type="ChEBI" id="CHEBI:16567"/>
        <dbReference type="ChEBI" id="CHEBI:57540"/>
        <dbReference type="ChEBI" id="CHEBI:57945"/>
        <dbReference type="ChEBI" id="CHEBI:71579"/>
        <dbReference type="EC" id="1.7.1.17"/>
    </reaction>
    <physiologicalReaction direction="right-to-left" evidence="5">
        <dbReference type="Rhea" id="RHEA:55874"/>
    </physiologicalReaction>
</comment>
<comment type="cofactor">
    <cofactor evidence="6">
        <name>FMN</name>
        <dbReference type="ChEBI" id="CHEBI:58210"/>
    </cofactor>
    <text evidence="6">Binds 1 FMN per subunit.</text>
</comment>
<comment type="subunit">
    <text evidence="6">Homodimer.</text>
</comment>
<organism evidence="8 9">
    <name type="scientific">Candidatus Enterococcus lowellii</name>
    <dbReference type="NCBI Taxonomy" id="2230877"/>
    <lineage>
        <taxon>Bacteria</taxon>
        <taxon>Bacillati</taxon>
        <taxon>Bacillota</taxon>
        <taxon>Bacilli</taxon>
        <taxon>Lactobacillales</taxon>
        <taxon>Enterococcaceae</taxon>
        <taxon>Enterococcus</taxon>
    </lineage>
</organism>
<evidence type="ECO:0000256" key="4">
    <source>
        <dbReference type="ARBA" id="ARBA00023027"/>
    </source>
</evidence>
<evidence type="ECO:0000313" key="8">
    <source>
        <dbReference type="EMBL" id="WYJ78429.1"/>
    </source>
</evidence>
<dbReference type="EC" id="1.7.1.17" evidence="6"/>
<feature type="domain" description="Flavodoxin-like fold" evidence="7">
    <location>
        <begin position="3"/>
        <end position="201"/>
    </location>
</feature>
<comment type="catalytic activity">
    <reaction evidence="6">
        <text>2 a quinone + NADH + H(+) = 2 a 1,4-benzosemiquinone + NAD(+)</text>
        <dbReference type="Rhea" id="RHEA:65952"/>
        <dbReference type="ChEBI" id="CHEBI:15378"/>
        <dbReference type="ChEBI" id="CHEBI:57540"/>
        <dbReference type="ChEBI" id="CHEBI:57945"/>
        <dbReference type="ChEBI" id="CHEBI:132124"/>
        <dbReference type="ChEBI" id="CHEBI:134225"/>
    </reaction>
</comment>
<dbReference type="InterPro" id="IPR029039">
    <property type="entry name" value="Flavoprotein-like_sf"/>
</dbReference>
<reference evidence="8 9" key="2">
    <citation type="submission" date="2024-03" db="EMBL/GenBank/DDBJ databases">
        <title>The Genome Sequence of Enterococcus sp. DIV2402.</title>
        <authorList>
            <consortium name="The Broad Institute Genomics Platform"/>
            <consortium name="The Broad Institute Microbial Omics Core"/>
            <consortium name="The Broad Institute Genomic Center for Infectious Diseases"/>
            <person name="Earl A."/>
            <person name="Manson A."/>
            <person name="Gilmore M."/>
            <person name="Schwartman J."/>
            <person name="Shea T."/>
            <person name="Abouelleil A."/>
            <person name="Cao P."/>
            <person name="Chapman S."/>
            <person name="Cusick C."/>
            <person name="Young S."/>
            <person name="Neafsey D."/>
            <person name="Nusbaum C."/>
            <person name="Birren B."/>
        </authorList>
    </citation>
    <scope>NUCLEOTIDE SEQUENCE [LARGE SCALE GENOMIC DNA]</scope>
    <source>
        <strain evidence="8 9">DIV2402</strain>
    </source>
</reference>
<evidence type="ECO:0000256" key="5">
    <source>
        <dbReference type="ARBA" id="ARBA00048542"/>
    </source>
</evidence>
<feature type="binding site" evidence="6">
    <location>
        <begin position="17"/>
        <end position="19"/>
    </location>
    <ligand>
        <name>FMN</name>
        <dbReference type="ChEBI" id="CHEBI:58210"/>
    </ligand>
</feature>
<comment type="function">
    <text evidence="6">Quinone reductase that provides resistance to thiol-specific stress caused by electrophilic quinones.</text>
</comment>
<keyword evidence="2 6" id="KW-0288">FMN</keyword>
<evidence type="ECO:0000256" key="1">
    <source>
        <dbReference type="ARBA" id="ARBA00022630"/>
    </source>
</evidence>
<evidence type="ECO:0000256" key="2">
    <source>
        <dbReference type="ARBA" id="ARBA00022643"/>
    </source>
</evidence>
<evidence type="ECO:0000256" key="6">
    <source>
        <dbReference type="HAMAP-Rule" id="MF_01216"/>
    </source>
</evidence>
<evidence type="ECO:0000313" key="9">
    <source>
        <dbReference type="Proteomes" id="UP000664701"/>
    </source>
</evidence>
<dbReference type="InterPro" id="IPR023048">
    <property type="entry name" value="NADH:quinone_OxRdtase_FMN_depd"/>
</dbReference>
<dbReference type="RefSeq" id="WP_207871542.1">
    <property type="nucleotide sequence ID" value="NZ_CP147251.1"/>
</dbReference>
<dbReference type="SUPFAM" id="SSF52218">
    <property type="entry name" value="Flavoproteins"/>
    <property type="match status" value="1"/>
</dbReference>
<protein>
    <recommendedName>
        <fullName evidence="6">FMN dependent NADH:quinone oxidoreductase</fullName>
        <ecNumber evidence="6">1.6.5.-</ecNumber>
    </recommendedName>
    <alternativeName>
        <fullName evidence="6">Azo-dye reductase</fullName>
    </alternativeName>
    <alternativeName>
        <fullName evidence="6">FMN-dependent NADH-azo compound oxidoreductase</fullName>
    </alternativeName>
    <alternativeName>
        <fullName evidence="6">FMN-dependent NADH-azoreductase</fullName>
        <ecNumber evidence="6">1.7.1.17</ecNumber>
    </alternativeName>
</protein>